<sequence>MGGRGPQHALGRHSKKKQVEPGPQLVRIANVIVQLEALRPAVATAIGRRPYHPIDAGFNLLAVLEVTSQPSTVRASYHVLQHRLLSAIENPKAGIAKTFNGDAQSRPPSRTSSASSFHADRWLEFPGYDVQLSAGGQVVEQLESVANEQRNRLTLEPPPQDLHARLVGPIPADDPSTVRQLRFDLNKPPPRLPSLLQATAQPPWSRRPPQTPIGSMPGMDHFIQPTQVWVDQQRKSRELLPHLSLTPNRLIRSAGGQLGDPNGDDSDDGNGLPRRPDRNPFEGNRRMGRPLDAAKPLSPFDPSSGGRGSGYGSGGLSRPNPVDHPSRAVRKGVSIDLRIKLSDVPS</sequence>
<gene>
    <name evidence="2" type="ORF">NEOLEDRAFT_1174437</name>
</gene>
<feature type="region of interest" description="Disordered" evidence="1">
    <location>
        <begin position="252"/>
        <end position="334"/>
    </location>
</feature>
<keyword evidence="3" id="KW-1185">Reference proteome</keyword>
<dbReference type="InParanoid" id="A0A165VS37"/>
<evidence type="ECO:0000313" key="2">
    <source>
        <dbReference type="EMBL" id="KZT30104.1"/>
    </source>
</evidence>
<dbReference type="Proteomes" id="UP000076761">
    <property type="component" value="Unassembled WGS sequence"/>
</dbReference>
<organism evidence="2 3">
    <name type="scientific">Neolentinus lepideus HHB14362 ss-1</name>
    <dbReference type="NCBI Taxonomy" id="1314782"/>
    <lineage>
        <taxon>Eukaryota</taxon>
        <taxon>Fungi</taxon>
        <taxon>Dikarya</taxon>
        <taxon>Basidiomycota</taxon>
        <taxon>Agaricomycotina</taxon>
        <taxon>Agaricomycetes</taxon>
        <taxon>Gloeophyllales</taxon>
        <taxon>Gloeophyllaceae</taxon>
        <taxon>Neolentinus</taxon>
    </lineage>
</organism>
<proteinExistence type="predicted"/>
<reference evidence="2 3" key="1">
    <citation type="journal article" date="2016" name="Mol. Biol. Evol.">
        <title>Comparative Genomics of Early-Diverging Mushroom-Forming Fungi Provides Insights into the Origins of Lignocellulose Decay Capabilities.</title>
        <authorList>
            <person name="Nagy L.G."/>
            <person name="Riley R."/>
            <person name="Tritt A."/>
            <person name="Adam C."/>
            <person name="Daum C."/>
            <person name="Floudas D."/>
            <person name="Sun H."/>
            <person name="Yadav J.S."/>
            <person name="Pangilinan J."/>
            <person name="Larsson K.H."/>
            <person name="Matsuura K."/>
            <person name="Barry K."/>
            <person name="Labutti K."/>
            <person name="Kuo R."/>
            <person name="Ohm R.A."/>
            <person name="Bhattacharya S.S."/>
            <person name="Shirouzu T."/>
            <person name="Yoshinaga Y."/>
            <person name="Martin F.M."/>
            <person name="Grigoriev I.V."/>
            <person name="Hibbett D.S."/>
        </authorList>
    </citation>
    <scope>NUCLEOTIDE SEQUENCE [LARGE SCALE GENOMIC DNA]</scope>
    <source>
        <strain evidence="2 3">HHB14362 ss-1</strain>
    </source>
</reference>
<evidence type="ECO:0000313" key="3">
    <source>
        <dbReference type="Proteomes" id="UP000076761"/>
    </source>
</evidence>
<evidence type="ECO:0000256" key="1">
    <source>
        <dbReference type="SAM" id="MobiDB-lite"/>
    </source>
</evidence>
<name>A0A165VS37_9AGAM</name>
<accession>A0A165VS37</accession>
<feature type="compositionally biased region" description="Basic and acidic residues" evidence="1">
    <location>
        <begin position="274"/>
        <end position="285"/>
    </location>
</feature>
<dbReference type="EMBL" id="KV425552">
    <property type="protein sequence ID" value="KZT30104.1"/>
    <property type="molecule type" value="Genomic_DNA"/>
</dbReference>
<feature type="region of interest" description="Disordered" evidence="1">
    <location>
        <begin position="186"/>
        <end position="220"/>
    </location>
</feature>
<feature type="compositionally biased region" description="Gly residues" evidence="1">
    <location>
        <begin position="305"/>
        <end position="315"/>
    </location>
</feature>
<protein>
    <submittedName>
        <fullName evidence="2">Uncharacterized protein</fullName>
    </submittedName>
</protein>
<dbReference type="AlphaFoldDB" id="A0A165VS37"/>
<feature type="region of interest" description="Disordered" evidence="1">
    <location>
        <begin position="1"/>
        <end position="21"/>
    </location>
</feature>